<dbReference type="EMBL" id="HBIN01002678">
    <property type="protein sequence ID" value="CAE0431449.1"/>
    <property type="molecule type" value="Transcribed_RNA"/>
</dbReference>
<sequence length="172" mass="19941">MVTHIGLTLSPVNGTEILIEFLWRPCVRDLLVEELPPIETYDLVVLSVGIHDQVSVHECKTQSVTAIEEQEIYRQILTRLAGFPNVFVRTEPATRKFFRLVFFRAIYNETLSTFPSERTIDHYLLLRSRSSRGQRIKGNSRFHYGPEGRLALVQTFIIFLRNYNKGIDIRSS</sequence>
<gene>
    <name evidence="1" type="ORF">ASTO00021_LOCUS1786</name>
</gene>
<accession>A0A7S3PFC6</accession>
<proteinExistence type="predicted"/>
<evidence type="ECO:0000313" key="1">
    <source>
        <dbReference type="EMBL" id="CAE0431449.1"/>
    </source>
</evidence>
<reference evidence="1" key="1">
    <citation type="submission" date="2021-01" db="EMBL/GenBank/DDBJ databases">
        <authorList>
            <person name="Corre E."/>
            <person name="Pelletier E."/>
            <person name="Niang G."/>
            <person name="Scheremetjew M."/>
            <person name="Finn R."/>
            <person name="Kale V."/>
            <person name="Holt S."/>
            <person name="Cochrane G."/>
            <person name="Meng A."/>
            <person name="Brown T."/>
            <person name="Cohen L."/>
        </authorList>
    </citation>
    <scope>NUCLEOTIDE SEQUENCE</scope>
    <source>
        <strain evidence="1">GSBS06</strain>
    </source>
</reference>
<organism evidence="1">
    <name type="scientific">Aplanochytrium stocchinoi</name>
    <dbReference type="NCBI Taxonomy" id="215587"/>
    <lineage>
        <taxon>Eukaryota</taxon>
        <taxon>Sar</taxon>
        <taxon>Stramenopiles</taxon>
        <taxon>Bigyra</taxon>
        <taxon>Labyrinthulomycetes</taxon>
        <taxon>Thraustochytrida</taxon>
        <taxon>Thraustochytriidae</taxon>
        <taxon>Aplanochytrium</taxon>
    </lineage>
</organism>
<protein>
    <submittedName>
        <fullName evidence="1">Uncharacterized protein</fullName>
    </submittedName>
</protein>
<dbReference type="AlphaFoldDB" id="A0A7S3PFC6"/>
<name>A0A7S3PFC6_9STRA</name>